<dbReference type="AlphaFoldDB" id="B8MD24"/>
<dbReference type="InParanoid" id="B8MD24"/>
<reference evidence="2" key="1">
    <citation type="journal article" date="2015" name="Genome Announc.">
        <title>Genome sequence of the AIDS-associated pathogen Penicillium marneffei (ATCC18224) and its near taxonomic relative Talaromyces stipitatus (ATCC10500).</title>
        <authorList>
            <person name="Nierman W.C."/>
            <person name="Fedorova-Abrams N.D."/>
            <person name="Andrianopoulos A."/>
        </authorList>
    </citation>
    <scope>NUCLEOTIDE SEQUENCE [LARGE SCALE GENOMIC DNA]</scope>
    <source>
        <strain evidence="2">ATCC 10500 / CBS 375.48 / QM 6759 / NRRL 1006</strain>
    </source>
</reference>
<dbReference type="OrthoDB" id="2129688at2759"/>
<dbReference type="PANTHER" id="PTHR38119">
    <property type="entry name" value="BTB DOMAIN-CONTAINING PROTEIN-RELATED"/>
    <property type="match status" value="1"/>
</dbReference>
<dbReference type="Proteomes" id="UP000001745">
    <property type="component" value="Unassembled WGS sequence"/>
</dbReference>
<evidence type="ECO:0000313" key="2">
    <source>
        <dbReference type="Proteomes" id="UP000001745"/>
    </source>
</evidence>
<dbReference type="PANTHER" id="PTHR38119:SF2">
    <property type="entry name" value="TRANSCRIPTION FACTOR DOMAIN-CONTAINING PROTEIN"/>
    <property type="match status" value="1"/>
</dbReference>
<gene>
    <name evidence="1" type="ORF">TSTA_113710</name>
</gene>
<dbReference type="GeneID" id="8101683"/>
<protein>
    <submittedName>
        <fullName evidence="1">Uncharacterized protein</fullName>
    </submittedName>
</protein>
<name>B8MD24_TALSN</name>
<dbReference type="VEuPathDB" id="FungiDB:TSTA_113710"/>
<dbReference type="RefSeq" id="XP_002481542.1">
    <property type="nucleotide sequence ID" value="XM_002481497.1"/>
</dbReference>
<sequence length="211" mass="23213">MAGAAGQENDEAPSELPSFHNGDVVIVIHADEVYQLHSDVLRRCSPNNLRQLVAPEHVAQLVKAAVNGGCFTRYRLVLESSEKHPNGEIDKYGRIVADRNQSMLANAYSTESPAYVFESWRNLFCTFDTLDPDISGSSLQTVLEKVSRLMDTADSVGAAATVCAYINNSPMRQDQLLYGALLPRPIPWGNQTIRTESQSILKDAVIHVVGR</sequence>
<evidence type="ECO:0000313" key="1">
    <source>
        <dbReference type="EMBL" id="EED17550.1"/>
    </source>
</evidence>
<accession>B8MD24</accession>
<dbReference type="HOGENOM" id="CLU_1305598_0_0_1"/>
<keyword evidence="2" id="KW-1185">Reference proteome</keyword>
<organism evidence="1 2">
    <name type="scientific">Talaromyces stipitatus (strain ATCC 10500 / CBS 375.48 / QM 6759 / NRRL 1006)</name>
    <name type="common">Penicillium stipitatum</name>
    <dbReference type="NCBI Taxonomy" id="441959"/>
    <lineage>
        <taxon>Eukaryota</taxon>
        <taxon>Fungi</taxon>
        <taxon>Dikarya</taxon>
        <taxon>Ascomycota</taxon>
        <taxon>Pezizomycotina</taxon>
        <taxon>Eurotiomycetes</taxon>
        <taxon>Eurotiomycetidae</taxon>
        <taxon>Eurotiales</taxon>
        <taxon>Trichocomaceae</taxon>
        <taxon>Talaromyces</taxon>
        <taxon>Talaromyces sect. Talaromyces</taxon>
    </lineage>
</organism>
<dbReference type="EMBL" id="EQ962655">
    <property type="protein sequence ID" value="EED17550.1"/>
    <property type="molecule type" value="Genomic_DNA"/>
</dbReference>
<proteinExistence type="predicted"/>
<dbReference type="PhylomeDB" id="B8MD24"/>
<dbReference type="STRING" id="441959.B8MD24"/>